<evidence type="ECO:0000256" key="3">
    <source>
        <dbReference type="ARBA" id="ARBA00022729"/>
    </source>
</evidence>
<keyword evidence="9" id="KW-0282">Flagellum</keyword>
<evidence type="ECO:0000313" key="9">
    <source>
        <dbReference type="EMBL" id="MDQ7247323.1"/>
    </source>
</evidence>
<reference evidence="10" key="1">
    <citation type="submission" date="2023-08" db="EMBL/GenBank/DDBJ databases">
        <title>Rhodospirillaceae gen. nov., a novel taxon isolated from the Yangtze River Yuezi River estuary sludge.</title>
        <authorList>
            <person name="Ruan L."/>
        </authorList>
    </citation>
    <scope>NUCLEOTIDE SEQUENCE [LARGE SCALE GENOMIC DNA]</scope>
    <source>
        <strain evidence="10">R-7</strain>
    </source>
</reference>
<comment type="subunit">
    <text evidence="7">The basal body constitutes a major portion of the flagellar organelle and consists of four rings (L,P,S, and M) mounted on a central rod.</text>
</comment>
<dbReference type="HAMAP" id="MF_00415">
    <property type="entry name" value="FlgH"/>
    <property type="match status" value="1"/>
</dbReference>
<keyword evidence="4 7" id="KW-0472">Membrane</keyword>
<dbReference type="Proteomes" id="UP001230156">
    <property type="component" value="Unassembled WGS sequence"/>
</dbReference>
<dbReference type="PANTHER" id="PTHR34933">
    <property type="entry name" value="FLAGELLAR L-RING PROTEIN"/>
    <property type="match status" value="1"/>
</dbReference>
<keyword evidence="3" id="KW-0732">Signal</keyword>
<evidence type="ECO:0000256" key="6">
    <source>
        <dbReference type="ARBA" id="ARBA00023237"/>
    </source>
</evidence>
<dbReference type="InterPro" id="IPR000527">
    <property type="entry name" value="Flag_Lring"/>
</dbReference>
<evidence type="ECO:0000256" key="7">
    <source>
        <dbReference type="HAMAP-Rule" id="MF_00415"/>
    </source>
</evidence>
<keyword evidence="10" id="KW-1185">Reference proteome</keyword>
<dbReference type="NCBIfam" id="NF001305">
    <property type="entry name" value="PRK00249.1-5"/>
    <property type="match status" value="1"/>
</dbReference>
<feature type="region of interest" description="Disordered" evidence="8">
    <location>
        <begin position="1"/>
        <end position="29"/>
    </location>
</feature>
<dbReference type="Pfam" id="PF02107">
    <property type="entry name" value="FlgH"/>
    <property type="match status" value="1"/>
</dbReference>
<evidence type="ECO:0000256" key="1">
    <source>
        <dbReference type="ARBA" id="ARBA00002591"/>
    </source>
</evidence>
<sequence length="280" mass="30582">MTAPRPKHGAARRSLRATPPRPTPRREPTPMKRVLPLALILAVASVSLGGCGNMLQRIADAGKAPNMDPIENPNAQEDYHPVTMPMPAPMTDVRQPNSLWRQGSRTFFADQRASKVGDILTVVIKIDDSATLDNQTKQSRDGSNDAAASSLLGYEKFANQVFTDATNPASLINTDSTSDQTGSGSVDRKEEVNLRVAAVVTQVLPNGNLVLKGRQQVRVNYELRELDVEGIIRPMDISTANEVPYDQIAEARIAYGGKGTLSDVQQPRYGQQVYDILFPF</sequence>
<evidence type="ECO:0000256" key="4">
    <source>
        <dbReference type="ARBA" id="ARBA00023136"/>
    </source>
</evidence>
<dbReference type="RefSeq" id="WP_379954723.1">
    <property type="nucleotide sequence ID" value="NZ_JAUYVI010000002.1"/>
</dbReference>
<proteinExistence type="inferred from homology"/>
<comment type="caution">
    <text evidence="9">The sequence shown here is derived from an EMBL/GenBank/DDBJ whole genome shotgun (WGS) entry which is preliminary data.</text>
</comment>
<feature type="compositionally biased region" description="Basic residues" evidence="8">
    <location>
        <begin position="1"/>
        <end position="15"/>
    </location>
</feature>
<organism evidence="9 10">
    <name type="scientific">Dongia sedimenti</name>
    <dbReference type="NCBI Taxonomy" id="3064282"/>
    <lineage>
        <taxon>Bacteria</taxon>
        <taxon>Pseudomonadati</taxon>
        <taxon>Pseudomonadota</taxon>
        <taxon>Alphaproteobacteria</taxon>
        <taxon>Rhodospirillales</taxon>
        <taxon>Dongiaceae</taxon>
        <taxon>Dongia</taxon>
    </lineage>
</organism>
<keyword evidence="9" id="KW-0966">Cell projection</keyword>
<keyword evidence="9" id="KW-0969">Cilium</keyword>
<keyword evidence="5 7" id="KW-0975">Bacterial flagellum</keyword>
<evidence type="ECO:0000256" key="8">
    <source>
        <dbReference type="SAM" id="MobiDB-lite"/>
    </source>
</evidence>
<accession>A0ABU0YHX7</accession>
<evidence type="ECO:0000256" key="5">
    <source>
        <dbReference type="ARBA" id="ARBA00023143"/>
    </source>
</evidence>
<dbReference type="PANTHER" id="PTHR34933:SF1">
    <property type="entry name" value="FLAGELLAR L-RING PROTEIN"/>
    <property type="match status" value="1"/>
</dbReference>
<protein>
    <recommendedName>
        <fullName evidence="7">Flagellar L-ring protein</fullName>
    </recommendedName>
    <alternativeName>
        <fullName evidence="7">Basal body L-ring protein</fullName>
    </alternativeName>
</protein>
<dbReference type="EMBL" id="JAUYVI010000002">
    <property type="protein sequence ID" value="MDQ7247323.1"/>
    <property type="molecule type" value="Genomic_DNA"/>
</dbReference>
<gene>
    <name evidence="7 9" type="primary">flgH</name>
    <name evidence="9" type="ORF">Q8A70_06580</name>
</gene>
<comment type="subcellular location">
    <subcellularLocation>
        <location evidence="7">Cell outer membrane</location>
    </subcellularLocation>
    <subcellularLocation>
        <location evidence="7">Bacterial flagellum basal body</location>
    </subcellularLocation>
</comment>
<name>A0ABU0YHX7_9PROT</name>
<comment type="similarity">
    <text evidence="2 7">Belongs to the FlgH family.</text>
</comment>
<keyword evidence="6 7" id="KW-0998">Cell outer membrane</keyword>
<evidence type="ECO:0000313" key="10">
    <source>
        <dbReference type="Proteomes" id="UP001230156"/>
    </source>
</evidence>
<dbReference type="PRINTS" id="PR01008">
    <property type="entry name" value="FLGLRINGFLGH"/>
</dbReference>
<feature type="region of interest" description="Disordered" evidence="8">
    <location>
        <begin position="168"/>
        <end position="188"/>
    </location>
</feature>
<feature type="compositionally biased region" description="Low complexity" evidence="8">
    <location>
        <begin position="174"/>
        <end position="185"/>
    </location>
</feature>
<comment type="function">
    <text evidence="1 7">Assembles around the rod to form the L-ring and probably protects the motor/basal body from shearing forces during rotation.</text>
</comment>
<evidence type="ECO:0000256" key="2">
    <source>
        <dbReference type="ARBA" id="ARBA00006929"/>
    </source>
</evidence>